<keyword evidence="2" id="KW-1185">Reference proteome</keyword>
<dbReference type="Proteomes" id="UP001165960">
    <property type="component" value="Unassembled WGS sequence"/>
</dbReference>
<evidence type="ECO:0000313" key="1">
    <source>
        <dbReference type="EMBL" id="KAJ9084991.1"/>
    </source>
</evidence>
<gene>
    <name evidence="1" type="ORF">DSO57_1018428</name>
</gene>
<comment type="caution">
    <text evidence="1">The sequence shown here is derived from an EMBL/GenBank/DDBJ whole genome shotgun (WGS) entry which is preliminary data.</text>
</comment>
<dbReference type="EMBL" id="QTSX02000790">
    <property type="protein sequence ID" value="KAJ9084991.1"/>
    <property type="molecule type" value="Genomic_DNA"/>
</dbReference>
<protein>
    <submittedName>
        <fullName evidence="1">Uncharacterized protein</fullName>
    </submittedName>
</protein>
<name>A0ACC2UEC0_9FUNG</name>
<proteinExistence type="predicted"/>
<accession>A0ACC2UEC0</accession>
<organism evidence="1 2">
    <name type="scientific">Entomophthora muscae</name>
    <dbReference type="NCBI Taxonomy" id="34485"/>
    <lineage>
        <taxon>Eukaryota</taxon>
        <taxon>Fungi</taxon>
        <taxon>Fungi incertae sedis</taxon>
        <taxon>Zoopagomycota</taxon>
        <taxon>Entomophthoromycotina</taxon>
        <taxon>Entomophthoromycetes</taxon>
        <taxon>Entomophthorales</taxon>
        <taxon>Entomophthoraceae</taxon>
        <taxon>Entomophthora</taxon>
    </lineage>
</organism>
<reference evidence="1" key="1">
    <citation type="submission" date="2022-04" db="EMBL/GenBank/DDBJ databases">
        <title>Genome of the entomopathogenic fungus Entomophthora muscae.</title>
        <authorList>
            <person name="Elya C."/>
            <person name="Lovett B.R."/>
            <person name="Lee E."/>
            <person name="Macias A.M."/>
            <person name="Hajek A.E."/>
            <person name="De Bivort B.L."/>
            <person name="Kasson M.T."/>
            <person name="De Fine Licht H.H."/>
            <person name="Stajich J.E."/>
        </authorList>
    </citation>
    <scope>NUCLEOTIDE SEQUENCE</scope>
    <source>
        <strain evidence="1">Berkeley</strain>
    </source>
</reference>
<evidence type="ECO:0000313" key="2">
    <source>
        <dbReference type="Proteomes" id="UP001165960"/>
    </source>
</evidence>
<sequence>MDHLVCQNDMSQQNSCIMKTVRVSPFVSKLYEILSAKENREIIRWDLDGIGFTIFSVPQFEEKIIKKHFKHKTITSFFRQLNLYDFERTSDGRKTRGKPGMGQCSFRHKFFTSCSPHNLSQVRRQLTKKGLKKLKIHPTLAFVPTENSSALPPKEYGQVIWQNSSSGAPSQVAAYCHPQKNIPSYSHQPAHEPKAEPTRERIMQDVYPTQYTNWNNHTYVSHHPAFFMPHTNMYPVSFAQNAYTHSPHYPMPAINKPLPDSPGYLTQYTMGPTTEPPNYYRYPICQEPIPFPTSDLPFSPVSQLSSPTLPYSSNHYNFKL</sequence>